<evidence type="ECO:0000256" key="1">
    <source>
        <dbReference type="ARBA" id="ARBA00004651"/>
    </source>
</evidence>
<dbReference type="RefSeq" id="WP_197006848.1">
    <property type="nucleotide sequence ID" value="NZ_BONS01000006.1"/>
</dbReference>
<keyword evidence="7" id="KW-0762">Sugar transport</keyword>
<dbReference type="PANTHER" id="PTHR43370:SF1">
    <property type="entry name" value="GUANOSINE ABC TRANSPORTER PERMEASE PROTEIN NUPQ"/>
    <property type="match status" value="1"/>
</dbReference>
<gene>
    <name evidence="7" type="ORF">IW245_006480</name>
</gene>
<reference evidence="7" key="1">
    <citation type="submission" date="2020-11" db="EMBL/GenBank/DDBJ databases">
        <title>Sequencing the genomes of 1000 actinobacteria strains.</title>
        <authorList>
            <person name="Klenk H.-P."/>
        </authorList>
    </citation>
    <scope>NUCLEOTIDE SEQUENCE</scope>
    <source>
        <strain evidence="7">DSM 45356</strain>
    </source>
</reference>
<feature type="transmembrane region" description="Helical" evidence="6">
    <location>
        <begin position="160"/>
        <end position="183"/>
    </location>
</feature>
<accession>A0A8J7KNI0</accession>
<evidence type="ECO:0000256" key="3">
    <source>
        <dbReference type="ARBA" id="ARBA00022692"/>
    </source>
</evidence>
<dbReference type="PANTHER" id="PTHR43370">
    <property type="entry name" value="SUGAR ABC TRANSPORTER INTEGRAL MEMBRANE PROTEIN-RELATED"/>
    <property type="match status" value="1"/>
</dbReference>
<feature type="transmembrane region" description="Helical" evidence="6">
    <location>
        <begin position="51"/>
        <end position="70"/>
    </location>
</feature>
<dbReference type="Proteomes" id="UP000622552">
    <property type="component" value="Unassembled WGS sequence"/>
</dbReference>
<protein>
    <submittedName>
        <fullName evidence="7">Simple sugar transport system permease protein</fullName>
    </submittedName>
</protein>
<keyword evidence="4 6" id="KW-1133">Transmembrane helix</keyword>
<proteinExistence type="predicted"/>
<dbReference type="GO" id="GO:0022857">
    <property type="term" value="F:transmembrane transporter activity"/>
    <property type="evidence" value="ECO:0007669"/>
    <property type="project" value="InterPro"/>
</dbReference>
<sequence length="407" mass="42363">MGFWSRSRKAGAVYVVLGLFAFAFFGLVKPATNDVVLKFTEGTSLTFAPRAVVIVLGLLAVAAGVALLAGKEWFPTATAVALLGFVGAFMLWAVSLAKVGHTIYAVDLVNGTLIAALPLIFGSLGGVLCERSGVVNINIEGQLLVGAFGGALIGTMTHNVWAGVIAAAGFGALMAALLAVFAIKYLVDQVVLGVILNVLALGITGVIYERLMQPEAVTYNQPPKLESWNIPLLADIPFLGPALFRNNIFVYLALILVAVVTFGLFRTRWGLRTRAVGEHPTAADTVGIKVRAVRYRNVILGGLVAGLGGAALTLGSGLAFNKNMTAGKGFIALAALIFGRWSPTGALGAALLFGFADKLQIVLSSTQSPIPADFLRMAPYIATLLAVAGLVGKVRAPAADGKPYVKG</sequence>
<keyword evidence="2" id="KW-1003">Cell membrane</keyword>
<feature type="transmembrane region" description="Helical" evidence="6">
    <location>
        <begin position="103"/>
        <end position="121"/>
    </location>
</feature>
<keyword evidence="3 6" id="KW-0812">Transmembrane</keyword>
<evidence type="ECO:0000256" key="2">
    <source>
        <dbReference type="ARBA" id="ARBA00022475"/>
    </source>
</evidence>
<dbReference type="GO" id="GO:0005886">
    <property type="term" value="C:plasma membrane"/>
    <property type="evidence" value="ECO:0007669"/>
    <property type="project" value="UniProtKB-SubCell"/>
</dbReference>
<dbReference type="CDD" id="cd06580">
    <property type="entry name" value="TM_PBP1_transp_TpRbsC_like"/>
    <property type="match status" value="1"/>
</dbReference>
<feature type="transmembrane region" description="Helical" evidence="6">
    <location>
        <begin position="12"/>
        <end position="31"/>
    </location>
</feature>
<comment type="caution">
    <text evidence="7">The sequence shown here is derived from an EMBL/GenBank/DDBJ whole genome shotgun (WGS) entry which is preliminary data.</text>
</comment>
<name>A0A8J7KNI0_9ACTN</name>
<feature type="transmembrane region" description="Helical" evidence="6">
    <location>
        <begin position="298"/>
        <end position="318"/>
    </location>
</feature>
<feature type="transmembrane region" description="Helical" evidence="6">
    <location>
        <begin position="77"/>
        <end position="97"/>
    </location>
</feature>
<evidence type="ECO:0000313" key="7">
    <source>
        <dbReference type="EMBL" id="MBG6140286.1"/>
    </source>
</evidence>
<feature type="transmembrane region" description="Helical" evidence="6">
    <location>
        <begin position="248"/>
        <end position="265"/>
    </location>
</feature>
<dbReference type="InterPro" id="IPR001851">
    <property type="entry name" value="ABC_transp_permease"/>
</dbReference>
<evidence type="ECO:0000256" key="5">
    <source>
        <dbReference type="ARBA" id="ARBA00023136"/>
    </source>
</evidence>
<dbReference type="Pfam" id="PF02653">
    <property type="entry name" value="BPD_transp_2"/>
    <property type="match status" value="1"/>
</dbReference>
<feature type="transmembrane region" description="Helical" evidence="6">
    <location>
        <begin position="133"/>
        <end position="154"/>
    </location>
</feature>
<dbReference type="EMBL" id="JADOUF010000001">
    <property type="protein sequence ID" value="MBG6140286.1"/>
    <property type="molecule type" value="Genomic_DNA"/>
</dbReference>
<feature type="transmembrane region" description="Helical" evidence="6">
    <location>
        <begin position="330"/>
        <end position="356"/>
    </location>
</feature>
<feature type="transmembrane region" description="Helical" evidence="6">
    <location>
        <begin position="190"/>
        <end position="208"/>
    </location>
</feature>
<evidence type="ECO:0000256" key="4">
    <source>
        <dbReference type="ARBA" id="ARBA00022989"/>
    </source>
</evidence>
<keyword evidence="7" id="KW-0813">Transport</keyword>
<evidence type="ECO:0000313" key="8">
    <source>
        <dbReference type="Proteomes" id="UP000622552"/>
    </source>
</evidence>
<keyword evidence="5 6" id="KW-0472">Membrane</keyword>
<comment type="subcellular location">
    <subcellularLocation>
        <location evidence="1">Cell membrane</location>
        <topology evidence="1">Multi-pass membrane protein</topology>
    </subcellularLocation>
</comment>
<keyword evidence="8" id="KW-1185">Reference proteome</keyword>
<evidence type="ECO:0000256" key="6">
    <source>
        <dbReference type="SAM" id="Phobius"/>
    </source>
</evidence>
<organism evidence="7 8">
    <name type="scientific">Longispora fulva</name>
    <dbReference type="NCBI Taxonomy" id="619741"/>
    <lineage>
        <taxon>Bacteria</taxon>
        <taxon>Bacillati</taxon>
        <taxon>Actinomycetota</taxon>
        <taxon>Actinomycetes</taxon>
        <taxon>Micromonosporales</taxon>
        <taxon>Micromonosporaceae</taxon>
        <taxon>Longispora</taxon>
    </lineage>
</organism>
<dbReference type="AlphaFoldDB" id="A0A8J7KNI0"/>